<dbReference type="EMBL" id="DVOL01000058">
    <property type="protein sequence ID" value="HIV10897.1"/>
    <property type="molecule type" value="Genomic_DNA"/>
</dbReference>
<keyword evidence="1" id="KW-1133">Transmembrane helix</keyword>
<dbReference type="GO" id="GO:0006281">
    <property type="term" value="P:DNA repair"/>
    <property type="evidence" value="ECO:0007669"/>
    <property type="project" value="InterPro"/>
</dbReference>
<feature type="domain" description="Helix-hairpin-helix DNA-binding motif class 1" evidence="2">
    <location>
        <begin position="75"/>
        <end position="94"/>
    </location>
</feature>
<sequence length="145" mass="15822">MDKASQDKRQRSVDNLAVPLSRTERIVLIIAAAMFLIGAIGLYILRTADSGHNIEVFVTPSAYLDPEVINNATIDELMEVSGIGEVKATQIHGFVHSLGGVKDVRSILSLDGISDATFNNLIKHFYGESYSYEDGIIYDSSTKEG</sequence>
<dbReference type="Pfam" id="PF12836">
    <property type="entry name" value="HHH_3"/>
    <property type="match status" value="1"/>
</dbReference>
<feature type="domain" description="Helix-hairpin-helix DNA-binding motif class 1" evidence="2">
    <location>
        <begin position="105"/>
        <end position="124"/>
    </location>
</feature>
<evidence type="ECO:0000256" key="1">
    <source>
        <dbReference type="SAM" id="Phobius"/>
    </source>
</evidence>
<dbReference type="InterPro" id="IPR010994">
    <property type="entry name" value="RuvA_2-like"/>
</dbReference>
<evidence type="ECO:0000313" key="3">
    <source>
        <dbReference type="EMBL" id="HIV10897.1"/>
    </source>
</evidence>
<feature type="transmembrane region" description="Helical" evidence="1">
    <location>
        <begin position="26"/>
        <end position="45"/>
    </location>
</feature>
<gene>
    <name evidence="3" type="ORF">IAD28_04315</name>
</gene>
<dbReference type="Proteomes" id="UP000823960">
    <property type="component" value="Unassembled WGS sequence"/>
</dbReference>
<keyword evidence="1" id="KW-0812">Transmembrane</keyword>
<dbReference type="InterPro" id="IPR003583">
    <property type="entry name" value="Hlx-hairpin-Hlx_DNA-bd_motif"/>
</dbReference>
<dbReference type="SMART" id="SM00278">
    <property type="entry name" value="HhH1"/>
    <property type="match status" value="2"/>
</dbReference>
<evidence type="ECO:0000259" key="2">
    <source>
        <dbReference type="SMART" id="SM00278"/>
    </source>
</evidence>
<protein>
    <submittedName>
        <fullName evidence="3">Helix-hairpin-helix domain-containing protein</fullName>
    </submittedName>
</protein>
<organism evidence="3 4">
    <name type="scientific">Candidatus Faeciplasma avium</name>
    <dbReference type="NCBI Taxonomy" id="2840798"/>
    <lineage>
        <taxon>Bacteria</taxon>
        <taxon>Bacillati</taxon>
        <taxon>Bacillota</taxon>
        <taxon>Clostridia</taxon>
        <taxon>Eubacteriales</taxon>
        <taxon>Oscillospiraceae</taxon>
        <taxon>Oscillospiraceae incertae sedis</taxon>
        <taxon>Candidatus Faeciplasma</taxon>
    </lineage>
</organism>
<dbReference type="Gene3D" id="1.10.150.280">
    <property type="entry name" value="AF1531-like domain"/>
    <property type="match status" value="1"/>
</dbReference>
<name>A0A9D1NQZ8_9FIRM</name>
<accession>A0A9D1NQZ8</accession>
<comment type="caution">
    <text evidence="3">The sequence shown here is derived from an EMBL/GenBank/DDBJ whole genome shotgun (WGS) entry which is preliminary data.</text>
</comment>
<dbReference type="GO" id="GO:0003677">
    <property type="term" value="F:DNA binding"/>
    <property type="evidence" value="ECO:0007669"/>
    <property type="project" value="InterPro"/>
</dbReference>
<dbReference type="SUPFAM" id="SSF47781">
    <property type="entry name" value="RuvA domain 2-like"/>
    <property type="match status" value="1"/>
</dbReference>
<reference evidence="3" key="2">
    <citation type="journal article" date="2021" name="PeerJ">
        <title>Extensive microbial diversity within the chicken gut microbiome revealed by metagenomics and culture.</title>
        <authorList>
            <person name="Gilroy R."/>
            <person name="Ravi A."/>
            <person name="Getino M."/>
            <person name="Pursley I."/>
            <person name="Horton D.L."/>
            <person name="Alikhan N.F."/>
            <person name="Baker D."/>
            <person name="Gharbi K."/>
            <person name="Hall N."/>
            <person name="Watson M."/>
            <person name="Adriaenssens E.M."/>
            <person name="Foster-Nyarko E."/>
            <person name="Jarju S."/>
            <person name="Secka A."/>
            <person name="Antonio M."/>
            <person name="Oren A."/>
            <person name="Chaudhuri R.R."/>
            <person name="La Ragione R."/>
            <person name="Hildebrand F."/>
            <person name="Pallen M.J."/>
        </authorList>
    </citation>
    <scope>NUCLEOTIDE SEQUENCE</scope>
    <source>
        <strain evidence="3">1370</strain>
    </source>
</reference>
<dbReference type="AlphaFoldDB" id="A0A9D1NQZ8"/>
<keyword evidence="1" id="KW-0472">Membrane</keyword>
<reference evidence="3" key="1">
    <citation type="submission" date="2020-10" db="EMBL/GenBank/DDBJ databases">
        <authorList>
            <person name="Gilroy R."/>
        </authorList>
    </citation>
    <scope>NUCLEOTIDE SEQUENCE</scope>
    <source>
        <strain evidence="3">1370</strain>
    </source>
</reference>
<proteinExistence type="predicted"/>
<evidence type="ECO:0000313" key="4">
    <source>
        <dbReference type="Proteomes" id="UP000823960"/>
    </source>
</evidence>